<reference evidence="2 3" key="1">
    <citation type="submission" date="2015-09" db="EMBL/GenBank/DDBJ databases">
        <title>Draft genome sequence of Alicyclobacillus ferrooxydans DSM 22381.</title>
        <authorList>
            <person name="Hemp J."/>
        </authorList>
    </citation>
    <scope>NUCLEOTIDE SEQUENCE [LARGE SCALE GENOMIC DNA]</scope>
    <source>
        <strain evidence="2 3">TC-34</strain>
    </source>
</reference>
<evidence type="ECO:0000313" key="2">
    <source>
        <dbReference type="EMBL" id="KPV43794.1"/>
    </source>
</evidence>
<dbReference type="OrthoDB" id="2991099at2"/>
<gene>
    <name evidence="2" type="ORF">AN477_10450</name>
</gene>
<protein>
    <submittedName>
        <fullName evidence="2">Uncharacterized protein</fullName>
    </submittedName>
</protein>
<evidence type="ECO:0000256" key="1">
    <source>
        <dbReference type="SAM" id="MobiDB-lite"/>
    </source>
</evidence>
<dbReference type="AlphaFoldDB" id="A0A0P9CLB3"/>
<organism evidence="2 3">
    <name type="scientific">Alicyclobacillus ferrooxydans</name>
    <dbReference type="NCBI Taxonomy" id="471514"/>
    <lineage>
        <taxon>Bacteria</taxon>
        <taxon>Bacillati</taxon>
        <taxon>Bacillota</taxon>
        <taxon>Bacilli</taxon>
        <taxon>Bacillales</taxon>
        <taxon>Alicyclobacillaceae</taxon>
        <taxon>Alicyclobacillus</taxon>
    </lineage>
</organism>
<name>A0A0P9CLB3_9BACL</name>
<evidence type="ECO:0000313" key="3">
    <source>
        <dbReference type="Proteomes" id="UP000050482"/>
    </source>
</evidence>
<dbReference type="Proteomes" id="UP000050482">
    <property type="component" value="Unassembled WGS sequence"/>
</dbReference>
<feature type="region of interest" description="Disordered" evidence="1">
    <location>
        <begin position="1"/>
        <end position="40"/>
    </location>
</feature>
<accession>A0A0P9CLB3</accession>
<dbReference type="RefSeq" id="WP_054969101.1">
    <property type="nucleotide sequence ID" value="NZ_LJCO01000045.1"/>
</dbReference>
<dbReference type="EMBL" id="LJCO01000045">
    <property type="protein sequence ID" value="KPV43794.1"/>
    <property type="molecule type" value="Genomic_DNA"/>
</dbReference>
<dbReference type="PATRIC" id="fig|471514.4.peg.5146"/>
<comment type="caution">
    <text evidence="2">The sequence shown here is derived from an EMBL/GenBank/DDBJ whole genome shotgun (WGS) entry which is preliminary data.</text>
</comment>
<sequence length="64" mass="7306">MPRAENRKRPPNSLGNVPGSRKRNSFEGTHNGPEHLAVKDKKQELLEKMRNIQSKKTGDNEEKP</sequence>
<keyword evidence="3" id="KW-1185">Reference proteome</keyword>
<proteinExistence type="predicted"/>